<evidence type="ECO:0000313" key="2">
    <source>
        <dbReference type="EMBL" id="GAA0935932.1"/>
    </source>
</evidence>
<feature type="region of interest" description="Disordered" evidence="1">
    <location>
        <begin position="1"/>
        <end position="20"/>
    </location>
</feature>
<dbReference type="EMBL" id="BAAAHH010000001">
    <property type="protein sequence ID" value="GAA0935932.1"/>
    <property type="molecule type" value="Genomic_DNA"/>
</dbReference>
<dbReference type="Gene3D" id="3.40.50.300">
    <property type="entry name" value="P-loop containing nucleotide triphosphate hydrolases"/>
    <property type="match status" value="1"/>
</dbReference>
<organism evidence="2 3">
    <name type="scientific">Actinocorallia libanotica</name>
    <dbReference type="NCBI Taxonomy" id="46162"/>
    <lineage>
        <taxon>Bacteria</taxon>
        <taxon>Bacillati</taxon>
        <taxon>Actinomycetota</taxon>
        <taxon>Actinomycetes</taxon>
        <taxon>Streptosporangiales</taxon>
        <taxon>Thermomonosporaceae</taxon>
        <taxon>Actinocorallia</taxon>
    </lineage>
</organism>
<evidence type="ECO:0008006" key="4">
    <source>
        <dbReference type="Google" id="ProtNLM"/>
    </source>
</evidence>
<accession>A0ABN1Q0L3</accession>
<dbReference type="InterPro" id="IPR027417">
    <property type="entry name" value="P-loop_NTPase"/>
</dbReference>
<keyword evidence="3" id="KW-1185">Reference proteome</keyword>
<evidence type="ECO:0000313" key="3">
    <source>
        <dbReference type="Proteomes" id="UP001500665"/>
    </source>
</evidence>
<name>A0ABN1Q0L3_9ACTN</name>
<protein>
    <recommendedName>
        <fullName evidence="4">AAA family ATPase</fullName>
    </recommendedName>
</protein>
<evidence type="ECO:0000256" key="1">
    <source>
        <dbReference type="SAM" id="MobiDB-lite"/>
    </source>
</evidence>
<proteinExistence type="predicted"/>
<sequence>MLPAFRSLDRVTESGEPLPGVLDTLTQADVRFRRGELAQIAGPPGGGKSTLALQLAVQMKVPQLYVLCDMGPHMSSIKVGSILTGRPNKEVGGWPKEQLRDLIARDASHLWLAHETGPTLSDLDELVQAVVEVHGCPPAAVWLDNLKDLSGGQGERHQRDQEAANILKQMAGRYETAVIALAHTMVPRKAGYPQGMAELKGQVSEDAALILTVAGDPTANLFRFAAVKNRHGRPSPDASEYHELLFDAPSGLLKDKPLYTPSPHIWGRSSYEQDD</sequence>
<comment type="caution">
    <text evidence="2">The sequence shown here is derived from an EMBL/GenBank/DDBJ whole genome shotgun (WGS) entry which is preliminary data.</text>
</comment>
<dbReference type="Proteomes" id="UP001500665">
    <property type="component" value="Unassembled WGS sequence"/>
</dbReference>
<gene>
    <name evidence="2" type="ORF">GCM10009550_01290</name>
</gene>
<dbReference type="Pfam" id="PF13481">
    <property type="entry name" value="AAA_25"/>
    <property type="match status" value="1"/>
</dbReference>
<dbReference type="SUPFAM" id="SSF52540">
    <property type="entry name" value="P-loop containing nucleoside triphosphate hydrolases"/>
    <property type="match status" value="1"/>
</dbReference>
<reference evidence="3" key="1">
    <citation type="journal article" date="2019" name="Int. J. Syst. Evol. Microbiol.">
        <title>The Global Catalogue of Microorganisms (GCM) 10K type strain sequencing project: providing services to taxonomists for standard genome sequencing and annotation.</title>
        <authorList>
            <consortium name="The Broad Institute Genomics Platform"/>
            <consortium name="The Broad Institute Genome Sequencing Center for Infectious Disease"/>
            <person name="Wu L."/>
            <person name="Ma J."/>
        </authorList>
    </citation>
    <scope>NUCLEOTIDE SEQUENCE [LARGE SCALE GENOMIC DNA]</scope>
    <source>
        <strain evidence="3">JCM 10696</strain>
    </source>
</reference>